<dbReference type="OrthoDB" id="2746at2759"/>
<dbReference type="FunFam" id="3.30.300.130:FF:000005">
    <property type="entry name" value="Mitotic spindle-associated mmxd complex subunit"/>
    <property type="match status" value="1"/>
</dbReference>
<dbReference type="PANTHER" id="PTHR12377">
    <property type="entry name" value="CYTOSOLIC IRON-SULFUR ASSEMBLY COMPONENT 2B-RELATED"/>
    <property type="match status" value="1"/>
</dbReference>
<comment type="similarity">
    <text evidence="1">Belongs to the MIP18 family.</text>
</comment>
<accession>L0B2C6</accession>
<dbReference type="Gene3D" id="6.10.250.1280">
    <property type="match status" value="1"/>
</dbReference>
<dbReference type="InterPro" id="IPR039796">
    <property type="entry name" value="MIP18"/>
</dbReference>
<dbReference type="GO" id="GO:0051604">
    <property type="term" value="P:protein maturation"/>
    <property type="evidence" value="ECO:0007669"/>
    <property type="project" value="InterPro"/>
</dbReference>
<evidence type="ECO:0000313" key="5">
    <source>
        <dbReference type="Proteomes" id="UP000031512"/>
    </source>
</evidence>
<dbReference type="GeneID" id="15805708"/>
<dbReference type="STRING" id="1537102.L0B2C6"/>
<gene>
    <name evidence="4" type="ORF">BEWA_010650</name>
</gene>
<evidence type="ECO:0000259" key="3">
    <source>
        <dbReference type="Pfam" id="PF01883"/>
    </source>
</evidence>
<dbReference type="Proteomes" id="UP000031512">
    <property type="component" value="Chromosome 3"/>
</dbReference>
<dbReference type="Pfam" id="PF01883">
    <property type="entry name" value="FeS_assembly_P"/>
    <property type="match status" value="1"/>
</dbReference>
<dbReference type="EMBL" id="CP001670">
    <property type="protein sequence ID" value="AFZ81648.1"/>
    <property type="molecule type" value="Genomic_DNA"/>
</dbReference>
<dbReference type="InterPro" id="IPR034904">
    <property type="entry name" value="FSCA_dom_sf"/>
</dbReference>
<evidence type="ECO:0000256" key="1">
    <source>
        <dbReference type="ARBA" id="ARBA00010381"/>
    </source>
</evidence>
<evidence type="ECO:0000313" key="4">
    <source>
        <dbReference type="EMBL" id="AFZ81648.1"/>
    </source>
</evidence>
<dbReference type="GO" id="GO:0007059">
    <property type="term" value="P:chromosome segregation"/>
    <property type="evidence" value="ECO:0007669"/>
    <property type="project" value="UniProtKB-KW"/>
</dbReference>
<keyword evidence="2" id="KW-0159">Chromosome partition</keyword>
<dbReference type="Gene3D" id="3.30.300.130">
    <property type="entry name" value="Fe-S cluster assembly (FSCA)"/>
    <property type="match status" value="1"/>
</dbReference>
<keyword evidence="5" id="KW-1185">Reference proteome</keyword>
<dbReference type="SUPFAM" id="SSF117916">
    <property type="entry name" value="Fe-S cluster assembly (FSCA) domain-like"/>
    <property type="match status" value="1"/>
</dbReference>
<dbReference type="eggNOG" id="KOG3381">
    <property type="taxonomic scope" value="Eukaryota"/>
</dbReference>
<sequence length="222" mass="25179">MTGFDNTNPTIYQRPDATTSSVGGIDKLSTYNKCYSALSYGQSFLKEDGSKDVDRTIVELLSPTISHDSFDKNEIFDIVRSIKDPEYSYSLEDLKVIERDNIVINDETSTIAIYFTPTVPHCSQATLIGLMIYVKLVQSLPLHFKIDVQITKGTHDNEDAINKQLLDKERISAALENPLLFDLINDGMVVCLSYLHNIKHFMNKNSGIYNEMSHEYLISPNW</sequence>
<dbReference type="KEGG" id="beq:BEWA_010650"/>
<dbReference type="RefSeq" id="XP_004831314.1">
    <property type="nucleotide sequence ID" value="XM_004831257.1"/>
</dbReference>
<dbReference type="VEuPathDB" id="PiroplasmaDB:BEWA_010650"/>
<proteinExistence type="inferred from homology"/>
<dbReference type="AlphaFoldDB" id="L0B2C6"/>
<evidence type="ECO:0000256" key="2">
    <source>
        <dbReference type="ARBA" id="ARBA00022829"/>
    </source>
</evidence>
<dbReference type="GO" id="GO:1990229">
    <property type="term" value="C:iron-sulfur cluster assembly complex"/>
    <property type="evidence" value="ECO:0007669"/>
    <property type="project" value="UniProtKB-ARBA"/>
</dbReference>
<name>L0B2C6_THEEQ</name>
<reference evidence="4 5" key="1">
    <citation type="journal article" date="2012" name="BMC Genomics">
        <title>Comparative genomic analysis and phylogenetic position of Theileria equi.</title>
        <authorList>
            <person name="Kappmeyer L.S."/>
            <person name="Thiagarajan M."/>
            <person name="Herndon D.R."/>
            <person name="Ramsay J.D."/>
            <person name="Caler E."/>
            <person name="Djikeng A."/>
            <person name="Gillespie J.J."/>
            <person name="Lau A.O."/>
            <person name="Roalson E.H."/>
            <person name="Silva J.C."/>
            <person name="Silva M.G."/>
            <person name="Suarez C.E."/>
            <person name="Ueti M.W."/>
            <person name="Nene V.M."/>
            <person name="Mealey R.H."/>
            <person name="Knowles D.P."/>
            <person name="Brayton K.A."/>
        </authorList>
    </citation>
    <scope>NUCLEOTIDE SEQUENCE [LARGE SCALE GENOMIC DNA]</scope>
    <source>
        <strain evidence="4 5">WA</strain>
    </source>
</reference>
<dbReference type="InterPro" id="IPR002744">
    <property type="entry name" value="MIP18-like"/>
</dbReference>
<organism evidence="4 5">
    <name type="scientific">Theileria equi strain WA</name>
    <dbReference type="NCBI Taxonomy" id="1537102"/>
    <lineage>
        <taxon>Eukaryota</taxon>
        <taxon>Sar</taxon>
        <taxon>Alveolata</taxon>
        <taxon>Apicomplexa</taxon>
        <taxon>Aconoidasida</taxon>
        <taxon>Piroplasmida</taxon>
        <taxon>Theileriidae</taxon>
        <taxon>Theileria</taxon>
    </lineage>
</organism>
<feature type="domain" description="MIP18 family-like" evidence="3">
    <location>
        <begin position="73"/>
        <end position="147"/>
    </location>
</feature>
<protein>
    <recommendedName>
        <fullName evidence="3">MIP18 family-like domain-containing protein</fullName>
    </recommendedName>
</protein>
<dbReference type="GO" id="GO:0140535">
    <property type="term" value="C:intracellular protein-containing complex"/>
    <property type="evidence" value="ECO:0007669"/>
    <property type="project" value="UniProtKB-ARBA"/>
</dbReference>